<proteinExistence type="predicted"/>
<name>A0AA91GIX3_9ENTE</name>
<gene>
    <name evidence="1" type="ORF">RV15_GL002145</name>
</gene>
<protein>
    <submittedName>
        <fullName evidence="1">Cro-like repressor</fullName>
    </submittedName>
</protein>
<evidence type="ECO:0000313" key="2">
    <source>
        <dbReference type="Proteomes" id="UP000183039"/>
    </source>
</evidence>
<sequence>MKREQKEGGNLMSYDYSTLSGKIVEKFGTQYNFAIAMGLSERTVSLKLNSRVSWKDDEMIQACELLGIETSEIYQYFFKSKVHVS</sequence>
<dbReference type="EMBL" id="JXLC01000003">
    <property type="protein sequence ID" value="OJG93011.1"/>
    <property type="molecule type" value="Genomic_DNA"/>
</dbReference>
<dbReference type="InterPro" id="IPR008003">
    <property type="entry name" value="DUF739"/>
</dbReference>
<reference evidence="1 2" key="1">
    <citation type="submission" date="2014-12" db="EMBL/GenBank/DDBJ databases">
        <title>Draft genome sequences of 29 type strains of Enterococci.</title>
        <authorList>
            <person name="Zhong Z."/>
            <person name="Sun Z."/>
            <person name="Liu W."/>
            <person name="Zhang W."/>
            <person name="Zhang H."/>
        </authorList>
    </citation>
    <scope>NUCLEOTIDE SEQUENCE [LARGE SCALE GENOMIC DNA]</scope>
    <source>
        <strain evidence="1 2">DSM 22801</strain>
    </source>
</reference>
<accession>A0AA91GIX3</accession>
<dbReference type="Proteomes" id="UP000183039">
    <property type="component" value="Unassembled WGS sequence"/>
</dbReference>
<evidence type="ECO:0000313" key="1">
    <source>
        <dbReference type="EMBL" id="OJG93011.1"/>
    </source>
</evidence>
<organism evidence="1 2">
    <name type="scientific">Enterococcus silesiacus</name>
    <dbReference type="NCBI Taxonomy" id="332949"/>
    <lineage>
        <taxon>Bacteria</taxon>
        <taxon>Bacillati</taxon>
        <taxon>Bacillota</taxon>
        <taxon>Bacilli</taxon>
        <taxon>Lactobacillales</taxon>
        <taxon>Enterococcaceae</taxon>
        <taxon>Enterococcus</taxon>
    </lineage>
</organism>
<dbReference type="AlphaFoldDB" id="A0AA91GIX3"/>
<comment type="caution">
    <text evidence="1">The sequence shown here is derived from an EMBL/GenBank/DDBJ whole genome shotgun (WGS) entry which is preliminary data.</text>
</comment>
<dbReference type="Pfam" id="PF05339">
    <property type="entry name" value="DUF739"/>
    <property type="match status" value="1"/>
</dbReference>